<keyword evidence="3" id="KW-0342">GTP-binding</keyword>
<dbReference type="InterPro" id="IPR005225">
    <property type="entry name" value="Small_GTP-bd"/>
</dbReference>
<dbReference type="InterPro" id="IPR027417">
    <property type="entry name" value="P-loop_NTPase"/>
</dbReference>
<proteinExistence type="inferred from homology"/>
<dbReference type="NCBIfam" id="TIGR00231">
    <property type="entry name" value="small_GTP"/>
    <property type="match status" value="1"/>
</dbReference>
<sequence>GRLWKWLWRMVTIKVMLLGNELVGKTSLIVCLTSRAFPQDSVPTVFDAVTTQITVDQRMVTLNLWDTAPQEEHLLSIRQFYYPQTDIFIICFSIGDPGSYHDIWNDWYPEVKRHRPNVPVLLVGTKKDLRHDPSTILNLLKRELAPISYQQGARLARKIKAVKYVECSALLCDGVLQVFEEAARTVLHRSHRKQTRSCVLT</sequence>
<evidence type="ECO:0000256" key="3">
    <source>
        <dbReference type="ARBA" id="ARBA00023134"/>
    </source>
</evidence>
<dbReference type="PRINTS" id="PR00449">
    <property type="entry name" value="RASTRNSFRMNG"/>
</dbReference>
<dbReference type="AlphaFoldDB" id="A0A401RU64"/>
<dbReference type="Pfam" id="PF00071">
    <property type="entry name" value="Ras"/>
    <property type="match status" value="1"/>
</dbReference>
<dbReference type="SMART" id="SM00173">
    <property type="entry name" value="RAS"/>
    <property type="match status" value="1"/>
</dbReference>
<dbReference type="InterPro" id="IPR001806">
    <property type="entry name" value="Small_GTPase"/>
</dbReference>
<comment type="caution">
    <text evidence="4">The sequence shown here is derived from an EMBL/GenBank/DDBJ whole genome shotgun (WGS) entry which is preliminary data.</text>
</comment>
<evidence type="ECO:0000313" key="4">
    <source>
        <dbReference type="EMBL" id="GCC21699.1"/>
    </source>
</evidence>
<feature type="non-terminal residue" evidence="4">
    <location>
        <position position="1"/>
    </location>
</feature>
<evidence type="ECO:0000256" key="2">
    <source>
        <dbReference type="ARBA" id="ARBA00022741"/>
    </source>
</evidence>
<dbReference type="SMART" id="SM00174">
    <property type="entry name" value="RHO"/>
    <property type="match status" value="1"/>
</dbReference>
<organism evidence="4 5">
    <name type="scientific">Chiloscyllium punctatum</name>
    <name type="common">Brownbanded bambooshark</name>
    <name type="synonym">Hemiscyllium punctatum</name>
    <dbReference type="NCBI Taxonomy" id="137246"/>
    <lineage>
        <taxon>Eukaryota</taxon>
        <taxon>Metazoa</taxon>
        <taxon>Chordata</taxon>
        <taxon>Craniata</taxon>
        <taxon>Vertebrata</taxon>
        <taxon>Chondrichthyes</taxon>
        <taxon>Elasmobranchii</taxon>
        <taxon>Galeomorphii</taxon>
        <taxon>Galeoidea</taxon>
        <taxon>Orectolobiformes</taxon>
        <taxon>Hemiscylliidae</taxon>
        <taxon>Chiloscyllium</taxon>
    </lineage>
</organism>
<accession>A0A401RU64</accession>
<dbReference type="FunFam" id="3.40.50.300:FF:001179">
    <property type="entry name" value="Rho family GTPase"/>
    <property type="match status" value="1"/>
</dbReference>
<dbReference type="Gene3D" id="3.40.50.300">
    <property type="entry name" value="P-loop containing nucleotide triphosphate hydrolases"/>
    <property type="match status" value="1"/>
</dbReference>
<dbReference type="SUPFAM" id="SSF52540">
    <property type="entry name" value="P-loop containing nucleoside triphosphate hydrolases"/>
    <property type="match status" value="1"/>
</dbReference>
<evidence type="ECO:0000256" key="1">
    <source>
        <dbReference type="ARBA" id="ARBA00010142"/>
    </source>
</evidence>
<dbReference type="GO" id="GO:0003924">
    <property type="term" value="F:GTPase activity"/>
    <property type="evidence" value="ECO:0007669"/>
    <property type="project" value="InterPro"/>
</dbReference>
<dbReference type="GO" id="GO:0005525">
    <property type="term" value="F:GTP binding"/>
    <property type="evidence" value="ECO:0007669"/>
    <property type="project" value="UniProtKB-KW"/>
</dbReference>
<dbReference type="PROSITE" id="PS51419">
    <property type="entry name" value="RAB"/>
    <property type="match status" value="1"/>
</dbReference>
<dbReference type="SMART" id="SM00175">
    <property type="entry name" value="RAB"/>
    <property type="match status" value="1"/>
</dbReference>
<comment type="similarity">
    <text evidence="1">Belongs to the small GTPase superfamily. Rho family.</text>
</comment>
<reference evidence="4 5" key="1">
    <citation type="journal article" date="2018" name="Nat. Ecol. Evol.">
        <title>Shark genomes provide insights into elasmobranch evolution and the origin of vertebrates.</title>
        <authorList>
            <person name="Hara Y"/>
            <person name="Yamaguchi K"/>
            <person name="Onimaru K"/>
            <person name="Kadota M"/>
            <person name="Koyanagi M"/>
            <person name="Keeley SD"/>
            <person name="Tatsumi K"/>
            <person name="Tanaka K"/>
            <person name="Motone F"/>
            <person name="Kageyama Y"/>
            <person name="Nozu R"/>
            <person name="Adachi N"/>
            <person name="Nishimura O"/>
            <person name="Nakagawa R"/>
            <person name="Tanegashima C"/>
            <person name="Kiyatake I"/>
            <person name="Matsumoto R"/>
            <person name="Murakumo K"/>
            <person name="Nishida K"/>
            <person name="Terakita A"/>
            <person name="Kuratani S"/>
            <person name="Sato K"/>
            <person name="Hyodo S Kuraku.S."/>
        </authorList>
    </citation>
    <scope>NUCLEOTIDE SEQUENCE [LARGE SCALE GENOMIC DNA]</scope>
</reference>
<protein>
    <submittedName>
        <fullName evidence="4">Uncharacterized protein</fullName>
    </submittedName>
</protein>
<dbReference type="InterPro" id="IPR003578">
    <property type="entry name" value="Small_GTPase_Rho"/>
</dbReference>
<keyword evidence="5" id="KW-1185">Reference proteome</keyword>
<dbReference type="GO" id="GO:0007264">
    <property type="term" value="P:small GTPase-mediated signal transduction"/>
    <property type="evidence" value="ECO:0007669"/>
    <property type="project" value="InterPro"/>
</dbReference>
<dbReference type="PANTHER" id="PTHR24072">
    <property type="entry name" value="RHO FAMILY GTPASE"/>
    <property type="match status" value="1"/>
</dbReference>
<dbReference type="PROSITE" id="PS51421">
    <property type="entry name" value="RAS"/>
    <property type="match status" value="1"/>
</dbReference>
<dbReference type="PROSITE" id="PS51420">
    <property type="entry name" value="RHO"/>
    <property type="match status" value="1"/>
</dbReference>
<name>A0A401RU64_CHIPU</name>
<dbReference type="EMBL" id="BEZZ01002396">
    <property type="protein sequence ID" value="GCC21699.1"/>
    <property type="molecule type" value="Genomic_DNA"/>
</dbReference>
<gene>
    <name evidence="4" type="ORF">chiPu_0020174</name>
</gene>
<dbReference type="OrthoDB" id="8830751at2759"/>
<dbReference type="OMA" id="NDWYPEV"/>
<dbReference type="Proteomes" id="UP000287033">
    <property type="component" value="Unassembled WGS sequence"/>
</dbReference>
<dbReference type="STRING" id="137246.A0A401RU64"/>
<keyword evidence="2" id="KW-0547">Nucleotide-binding</keyword>
<evidence type="ECO:0000313" key="5">
    <source>
        <dbReference type="Proteomes" id="UP000287033"/>
    </source>
</evidence>